<evidence type="ECO:0000313" key="1">
    <source>
        <dbReference type="EMBL" id="USQ79718.1"/>
    </source>
</evidence>
<keyword evidence="2" id="KW-1185">Reference proteome</keyword>
<dbReference type="EMBL" id="CP099489">
    <property type="protein sequence ID" value="USQ79718.1"/>
    <property type="molecule type" value="Genomic_DNA"/>
</dbReference>
<reference evidence="1" key="1">
    <citation type="submission" date="2022-06" db="EMBL/GenBank/DDBJ databases">
        <title>Ornithinimicrobium HY1793.</title>
        <authorList>
            <person name="Huang Y."/>
        </authorList>
    </citation>
    <scope>NUCLEOTIDE SEQUENCE</scope>
    <source>
        <strain evidence="1">HY1793</strain>
    </source>
</reference>
<protein>
    <submittedName>
        <fullName evidence="1">Uncharacterized protein</fullName>
    </submittedName>
</protein>
<name>A0ABY4YSM3_9MICO</name>
<organism evidence="1 2">
    <name type="scientific">Ornithinimicrobium faecis</name>
    <dbReference type="NCBI Taxonomy" id="2934158"/>
    <lineage>
        <taxon>Bacteria</taxon>
        <taxon>Bacillati</taxon>
        <taxon>Actinomycetota</taxon>
        <taxon>Actinomycetes</taxon>
        <taxon>Micrococcales</taxon>
        <taxon>Ornithinimicrobiaceae</taxon>
        <taxon>Ornithinimicrobium</taxon>
    </lineage>
</organism>
<gene>
    <name evidence="1" type="ORF">NF556_19365</name>
</gene>
<dbReference type="Proteomes" id="UP001056455">
    <property type="component" value="Chromosome"/>
</dbReference>
<proteinExistence type="predicted"/>
<sequence length="80" mass="8801">MNVSHRGVTKSWLKQSLASAAGPSATLLPPYQRHPLHWHVTALIKRRPDAGHLDPLLNELIDHTLGPNTGPGLNSPWDQD</sequence>
<dbReference type="RefSeq" id="WP_252592822.1">
    <property type="nucleotide sequence ID" value="NZ_CP099489.1"/>
</dbReference>
<accession>A0ABY4YSM3</accession>
<evidence type="ECO:0000313" key="2">
    <source>
        <dbReference type="Proteomes" id="UP001056455"/>
    </source>
</evidence>